<dbReference type="InterPro" id="IPR016024">
    <property type="entry name" value="ARM-type_fold"/>
</dbReference>
<dbReference type="Pfam" id="PF00702">
    <property type="entry name" value="Hydrolase"/>
    <property type="match status" value="1"/>
</dbReference>
<evidence type="ECO:0000313" key="3">
    <source>
        <dbReference type="Proteomes" id="UP000310200"/>
    </source>
</evidence>
<dbReference type="Pfam" id="PF05536">
    <property type="entry name" value="Neurochondrin"/>
    <property type="match status" value="1"/>
</dbReference>
<dbReference type="NCBIfam" id="TIGR01549">
    <property type="entry name" value="HAD-SF-IA-v1"/>
    <property type="match status" value="1"/>
</dbReference>
<accession>A0A4S2L3B2</accession>
<dbReference type="EMBL" id="QBLH01000537">
    <property type="protein sequence ID" value="TGZ54827.1"/>
    <property type="molecule type" value="Genomic_DNA"/>
</dbReference>
<dbReference type="InterPro" id="IPR006439">
    <property type="entry name" value="HAD-SF_hydro_IA"/>
</dbReference>
<dbReference type="InterPro" id="IPR011989">
    <property type="entry name" value="ARM-like"/>
</dbReference>
<reference evidence="2 3" key="1">
    <citation type="journal article" date="2019" name="Philos. Trans. R. Soc. Lond., B, Biol. Sci.">
        <title>Ant behaviour and brain gene expression of defending hosts depend on the ecological success of the intruding social parasite.</title>
        <authorList>
            <person name="Kaur R."/>
            <person name="Stoldt M."/>
            <person name="Jongepier E."/>
            <person name="Feldmeyer B."/>
            <person name="Menzel F."/>
            <person name="Bornberg-Bauer E."/>
            <person name="Foitzik S."/>
        </authorList>
    </citation>
    <scope>NUCLEOTIDE SEQUENCE [LARGE SCALE GENOMIC DNA]</scope>
    <source>
        <tissue evidence="2">Whole body</tissue>
    </source>
</reference>
<evidence type="ECO:0000256" key="1">
    <source>
        <dbReference type="ARBA" id="ARBA00006927"/>
    </source>
</evidence>
<dbReference type="GO" id="GO:0031175">
    <property type="term" value="P:neuron projection development"/>
    <property type="evidence" value="ECO:0007669"/>
    <property type="project" value="TreeGrafter"/>
</dbReference>
<proteinExistence type="inferred from homology"/>
<dbReference type="Gene3D" id="3.40.50.1000">
    <property type="entry name" value="HAD superfamily/HAD-like"/>
    <property type="match status" value="1"/>
</dbReference>
<dbReference type="GO" id="GO:0048168">
    <property type="term" value="P:regulation of neuronal synaptic plasticity"/>
    <property type="evidence" value="ECO:0007669"/>
    <property type="project" value="TreeGrafter"/>
</dbReference>
<dbReference type="STRING" id="300112.A0A4S2L3B2"/>
<name>A0A4S2L3B2_9HYME</name>
<keyword evidence="3" id="KW-1185">Reference proteome</keyword>
<comment type="caution">
    <text evidence="2">The sequence shown here is derived from an EMBL/GenBank/DDBJ whole genome shotgun (WGS) entry which is preliminary data.</text>
</comment>
<organism evidence="2 3">
    <name type="scientific">Temnothorax longispinosus</name>
    <dbReference type="NCBI Taxonomy" id="300112"/>
    <lineage>
        <taxon>Eukaryota</taxon>
        <taxon>Metazoa</taxon>
        <taxon>Ecdysozoa</taxon>
        <taxon>Arthropoda</taxon>
        <taxon>Hexapoda</taxon>
        <taxon>Insecta</taxon>
        <taxon>Pterygota</taxon>
        <taxon>Neoptera</taxon>
        <taxon>Endopterygota</taxon>
        <taxon>Hymenoptera</taxon>
        <taxon>Apocrita</taxon>
        <taxon>Aculeata</taxon>
        <taxon>Formicoidea</taxon>
        <taxon>Formicidae</taxon>
        <taxon>Myrmicinae</taxon>
        <taxon>Temnothorax</taxon>
    </lineage>
</organism>
<dbReference type="InterPro" id="IPR023214">
    <property type="entry name" value="HAD_sf"/>
</dbReference>
<dbReference type="InterPro" id="IPR008709">
    <property type="entry name" value="Neurochondrin"/>
</dbReference>
<dbReference type="Proteomes" id="UP000310200">
    <property type="component" value="Unassembled WGS sequence"/>
</dbReference>
<sequence length="1326" mass="149829">MATLSSLFMTCFKPLLPTPRSKFEITLVRADQVVFQFMQGMAMEAAFRERRDSRSLSSSASRSPSAVFFDLDNTLVETRRADSQACRKVREEPRLNLKNRPISPFPAYPWIRFAIHPLSEPWPREIGRTCLRIVSRDNRTVSLSRDSAFFCGVVAIFGVASRERICARHENFTRVFSRAFFAAPFPAMPVSPSGREKVQESAAKRGRMFERWILERGAKSEVRKSAATCEPSLPSRDYSRSRKKYRVLTNKFSRRETHRVTILLLLRVEMTGLFTRFGTRNSRYDSSKEILSTAEQLRAAEHAHVFRVRVHRPTAIFGHRLGSERTVRPFRELCQLALDYATRRTARRLLESHSSGNYFPLARRRHRDWSSSVKRTSPVFDSTSSSSSSFFSSSLLLSEQSSTMSIPEGVTKCVAILKAVDTDSEKFAALFMVTKLVNARDCTSAAKKMLFEAIGAKFLKKLLSSSNVPVDCPPQVYKSVALSVLSAFCSEPELASHPDMVVHIPALLEIVSQMDEDAPDDMLIIVSEAFTCLQCIAQHPPGQRALLEQKAIPKMCDIYAEKTFQTDEALNILVTLVGTFGPEAWSSTDTAPFHAIINKIALDFETDHTERKFELCTILQALLQSCRKEVISGSAKEESWPLSIHKGLNDILGSKIGKKQRDPALKLASVMIDLLGADWAMSDKEKPKIFFLLLIQLASIEVRMQLEDKQLKAVVENADLITACFIILEISISYIVTDQLDLEQKEKQSLYTAMKGAFAAVIGLLSSVSKMKTLTNVKEKMFVCAVVRVLTAWMAQETSAMRPQLYAVLPYVLTVANDTFYAHRNRKLAEKCRTKADEGTSSGEPIVRDPMSELDILRLLLPALCYLAVEEGARKILLQHKQDEVLFECLSYHWTIVHYKKPPVPRSERLKLLQDGNRTEELDLHILEEMKDSRTAMVSICNVLMNITVLEAKLVEESPTFISLLKFIYNNLPELKQIPENLVLHGHLAVLGLLLMKQQAKRIKKNDFSICRYIQATIRFLWDAYIIDEGNDPTELVVAMSYKEHWMELMELWFLGMQTMAGVLQVIPWLSQFTIESGWAEEIIETLKRVKIGGLEPNVKSAFEDLLCHLVKADDSVASVLKKCGALTLTEELTREYGIPEDASAKITATYLKQFRKCPDNATLTLDAWRTILWSKALGHNTVSMLRQFKKKYLLGLITNGPSNAQWEKIYKLSLEQYFDVILVSGDLPCEKPDAEIFQKACHFLNVRPEECIMVGDKLETDILGGIEAGLYGTVWIPTTDKPRLSQDDPKPDFIIRHVTELLRILERGPNAPELEDCSSNGSDGS</sequence>
<dbReference type="PANTHER" id="PTHR13109:SF7">
    <property type="entry name" value="NEUROCHONDRIN"/>
    <property type="match status" value="1"/>
</dbReference>
<dbReference type="PANTHER" id="PTHR13109">
    <property type="entry name" value="NEUROCHONDRIN"/>
    <property type="match status" value="1"/>
</dbReference>
<gene>
    <name evidence="2" type="ORF">DBV15_01918</name>
</gene>
<dbReference type="InterPro" id="IPR036412">
    <property type="entry name" value="HAD-like_sf"/>
</dbReference>
<dbReference type="GO" id="GO:0030425">
    <property type="term" value="C:dendrite"/>
    <property type="evidence" value="ECO:0007669"/>
    <property type="project" value="TreeGrafter"/>
</dbReference>
<evidence type="ECO:0000313" key="2">
    <source>
        <dbReference type="EMBL" id="TGZ54827.1"/>
    </source>
</evidence>
<protein>
    <submittedName>
        <fullName evidence="2">Neurochondrin-like protein</fullName>
    </submittedName>
</protein>
<dbReference type="SUPFAM" id="SSF48371">
    <property type="entry name" value="ARM repeat"/>
    <property type="match status" value="1"/>
</dbReference>
<dbReference type="Gene3D" id="1.25.10.10">
    <property type="entry name" value="Leucine-rich Repeat Variant"/>
    <property type="match status" value="1"/>
</dbReference>
<dbReference type="SUPFAM" id="SSF56784">
    <property type="entry name" value="HAD-like"/>
    <property type="match status" value="1"/>
</dbReference>
<comment type="similarity">
    <text evidence="1">Belongs to the neurochondrin family.</text>
</comment>